<sequence length="430" mass="49763">MAGISNRILQMAGKAKPLLVKLLPLSLLRKIRSIMVDKNFQRLAATMLPYESGHYEKGVNLIGNIRLEAGLGQSCRLVASALERTEIPFGIYQYAPSGADHNGDHTWDEHIRTTLPYNVNLIHINPLELGTAYCQIDRQTWDYRYHIAFWLWELEDFPEEWTKYFTCLNEIWAPSEFTCNAIRKKTSLPVKCMPYYLEADIRKEYTREDFKLPEGKFLFLMMYDSYSCAERKNPAAVMYAYQKAFGKTNMQTGLVIKINHATKEDEARIQNEMDGYPNVYLIRDLLDRNAVNNLIRCVDVIVSLHRTEGFGLVLAEAMLLGTPVIATNWSANTEFMNKETACMVDYRLCTLEQELPPFHAGSRWADPDIRQAAAYMKKLYEDRAYYQKISSAAKAHIRQTLSIERASARMKERLEEIYRELENDEKDSDH</sequence>
<gene>
    <name evidence="1" type="ORF">C823_00309</name>
</gene>
<dbReference type="CDD" id="cd03801">
    <property type="entry name" value="GT4_PimA-like"/>
    <property type="match status" value="1"/>
</dbReference>
<dbReference type="HOGENOM" id="CLU_036861_1_0_9"/>
<accession>N2BGE0</accession>
<dbReference type="PATRIC" id="fig|1235802.3.peg.322"/>
<dbReference type="AlphaFoldDB" id="N2BGE0"/>
<dbReference type="Proteomes" id="UP000012589">
    <property type="component" value="Unassembled WGS sequence"/>
</dbReference>
<reference evidence="1 2" key="1">
    <citation type="journal article" date="2014" name="Genome Announc.">
        <title>Draft genome sequences of the altered schaedler flora, a defined bacterial community from gnotobiotic mice.</title>
        <authorList>
            <person name="Wannemuehler M.J."/>
            <person name="Overstreet A.M."/>
            <person name="Ward D.V."/>
            <person name="Phillips G.J."/>
        </authorList>
    </citation>
    <scope>NUCLEOTIDE SEQUENCE [LARGE SCALE GENOMIC DNA]</scope>
    <source>
        <strain evidence="1 2">ASF492</strain>
    </source>
</reference>
<dbReference type="SUPFAM" id="SSF53756">
    <property type="entry name" value="UDP-Glycosyltransferase/glycogen phosphorylase"/>
    <property type="match status" value="1"/>
</dbReference>
<dbReference type="PANTHER" id="PTHR46656">
    <property type="entry name" value="PUTATIVE-RELATED"/>
    <property type="match status" value="1"/>
</dbReference>
<dbReference type="Pfam" id="PF13692">
    <property type="entry name" value="Glyco_trans_1_4"/>
    <property type="match status" value="1"/>
</dbReference>
<dbReference type="STRING" id="1235802.C823_00309"/>
<dbReference type="EMBL" id="AQFT01000010">
    <property type="protein sequence ID" value="EMZ37583.1"/>
    <property type="molecule type" value="Genomic_DNA"/>
</dbReference>
<organism evidence="1 2">
    <name type="scientific">Eubacterium plexicaudatum ASF492</name>
    <dbReference type="NCBI Taxonomy" id="1235802"/>
    <lineage>
        <taxon>Bacteria</taxon>
        <taxon>Bacillati</taxon>
        <taxon>Bacillota</taxon>
        <taxon>Clostridia</taxon>
        <taxon>Eubacteriales</taxon>
        <taxon>Eubacteriaceae</taxon>
        <taxon>Eubacterium</taxon>
    </lineage>
</organism>
<dbReference type="Gene3D" id="3.40.50.2000">
    <property type="entry name" value="Glycogen Phosphorylase B"/>
    <property type="match status" value="1"/>
</dbReference>
<proteinExistence type="predicted"/>
<dbReference type="eggNOG" id="COG0438">
    <property type="taxonomic scope" value="Bacteria"/>
</dbReference>
<evidence type="ECO:0000313" key="2">
    <source>
        <dbReference type="Proteomes" id="UP000012589"/>
    </source>
</evidence>
<evidence type="ECO:0000313" key="1">
    <source>
        <dbReference type="EMBL" id="EMZ37583.1"/>
    </source>
</evidence>
<name>N2BGE0_9FIRM</name>
<dbReference type="OrthoDB" id="2023634at2"/>
<protein>
    <submittedName>
        <fullName evidence="1">Uncharacterized protein</fullName>
    </submittedName>
</protein>
<dbReference type="PANTHER" id="PTHR46656:SF3">
    <property type="entry name" value="PUTATIVE-RELATED"/>
    <property type="match status" value="1"/>
</dbReference>
<comment type="caution">
    <text evidence="1">The sequence shown here is derived from an EMBL/GenBank/DDBJ whole genome shotgun (WGS) entry which is preliminary data.</text>
</comment>
<keyword evidence="2" id="KW-1185">Reference proteome</keyword>